<feature type="region of interest" description="Disordered" evidence="1">
    <location>
        <begin position="377"/>
        <end position="422"/>
    </location>
</feature>
<accession>A0AAV5RWB5</accession>
<feature type="compositionally biased region" description="Polar residues" evidence="1">
    <location>
        <begin position="240"/>
        <end position="253"/>
    </location>
</feature>
<feature type="region of interest" description="Disordered" evidence="1">
    <location>
        <begin position="565"/>
        <end position="584"/>
    </location>
</feature>
<protein>
    <recommendedName>
        <fullName evidence="4">LisH domain-containing protein</fullName>
    </recommendedName>
</protein>
<evidence type="ECO:0000313" key="3">
    <source>
        <dbReference type="Proteomes" id="UP001377567"/>
    </source>
</evidence>
<keyword evidence="3" id="KW-1185">Reference proteome</keyword>
<feature type="region of interest" description="Disordered" evidence="1">
    <location>
        <begin position="240"/>
        <end position="259"/>
    </location>
</feature>
<sequence>MSVPQQNESQLLQGAQDSLNRHIYEFLNAASMNGSALNFAKECQACIVTPGDISATVNAAKPPPVFAMMPSPATSNPGPAGNSALTTTSAAEGPAKHLSTSIHDPTHNTALGQWWKTFWEIFNANAGNSGRDATDLAAQYYNIMCQDQKAGAGSILVEAATAVANGESASTPGQPDHSPSPSQIFTPLKYTGAKRQVSNTEVSQKNGGLVNANAISGFKRSTQWEIEDISPGALVVSTINGTTGHSTGGASRSSKGKPSLQFENVSFSTATSMRFVDASQVNSNRESQRQRMYSVKKQDNTPSTVSSSSSVSSFQPLTTTFQTTGWVKQFADTTTASKPLKKKSSKKSATLGSRTQFKPRKFEFSTAADPELSAVIAGSAKRRGSTVSARGKSKKPSRSMRSSISSSSSHLTPSTSSTGTSIHMSTSAVSLPTHVTMQNNMVSNNHGFIGDMNTPHQFKAEEDPNTALTFFNDIMGKPMSLDEEYSNSHRKQIPNGISDYSFEFKEEQPDTGITRQYISSGASTVCSDASGIADTSVNHIDFHHISPHPINASPAQSLQYDHNLTMSSRESKDDEPQQQLMDWS</sequence>
<feature type="compositionally biased region" description="Polar residues" evidence="1">
    <location>
        <begin position="72"/>
        <end position="90"/>
    </location>
</feature>
<reference evidence="2 3" key="1">
    <citation type="journal article" date="2023" name="Elife">
        <title>Identification of key yeast species and microbe-microbe interactions impacting larval growth of Drosophila in the wild.</title>
        <authorList>
            <person name="Mure A."/>
            <person name="Sugiura Y."/>
            <person name="Maeda R."/>
            <person name="Honda K."/>
            <person name="Sakurai N."/>
            <person name="Takahashi Y."/>
            <person name="Watada M."/>
            <person name="Katoh T."/>
            <person name="Gotoh A."/>
            <person name="Gotoh Y."/>
            <person name="Taniguchi I."/>
            <person name="Nakamura K."/>
            <person name="Hayashi T."/>
            <person name="Katayama T."/>
            <person name="Uemura T."/>
            <person name="Hattori Y."/>
        </authorList>
    </citation>
    <scope>NUCLEOTIDE SEQUENCE [LARGE SCALE GENOMIC DNA]</scope>
    <source>
        <strain evidence="2 3">KH-74</strain>
    </source>
</reference>
<feature type="compositionally biased region" description="Low complexity" evidence="1">
    <location>
        <begin position="399"/>
        <end position="422"/>
    </location>
</feature>
<dbReference type="Proteomes" id="UP001377567">
    <property type="component" value="Unassembled WGS sequence"/>
</dbReference>
<name>A0AAV5RWB5_MAUHU</name>
<evidence type="ECO:0000313" key="2">
    <source>
        <dbReference type="EMBL" id="GMM55461.1"/>
    </source>
</evidence>
<evidence type="ECO:0000256" key="1">
    <source>
        <dbReference type="SAM" id="MobiDB-lite"/>
    </source>
</evidence>
<feature type="compositionally biased region" description="Low complexity" evidence="1">
    <location>
        <begin position="303"/>
        <end position="312"/>
    </location>
</feature>
<comment type="caution">
    <text evidence="2">The sequence shown here is derived from an EMBL/GenBank/DDBJ whole genome shotgun (WGS) entry which is preliminary data.</text>
</comment>
<feature type="region of interest" description="Disordered" evidence="1">
    <location>
        <begin position="334"/>
        <end position="354"/>
    </location>
</feature>
<feature type="region of interest" description="Disordered" evidence="1">
    <location>
        <begin position="70"/>
        <end position="90"/>
    </location>
</feature>
<proteinExistence type="predicted"/>
<evidence type="ECO:0008006" key="4">
    <source>
        <dbReference type="Google" id="ProtNLM"/>
    </source>
</evidence>
<feature type="region of interest" description="Disordered" evidence="1">
    <location>
        <begin position="166"/>
        <end position="185"/>
    </location>
</feature>
<dbReference type="EMBL" id="BTGD01000005">
    <property type="protein sequence ID" value="GMM55461.1"/>
    <property type="molecule type" value="Genomic_DNA"/>
</dbReference>
<organism evidence="2 3">
    <name type="scientific">Maudiozyma humilis</name>
    <name type="common">Sour dough yeast</name>
    <name type="synonym">Kazachstania humilis</name>
    <dbReference type="NCBI Taxonomy" id="51915"/>
    <lineage>
        <taxon>Eukaryota</taxon>
        <taxon>Fungi</taxon>
        <taxon>Dikarya</taxon>
        <taxon>Ascomycota</taxon>
        <taxon>Saccharomycotina</taxon>
        <taxon>Saccharomycetes</taxon>
        <taxon>Saccharomycetales</taxon>
        <taxon>Saccharomycetaceae</taxon>
        <taxon>Maudiozyma</taxon>
    </lineage>
</organism>
<feature type="region of interest" description="Disordered" evidence="1">
    <location>
        <begin position="279"/>
        <end position="312"/>
    </location>
</feature>
<dbReference type="AlphaFoldDB" id="A0AAV5RWB5"/>
<gene>
    <name evidence="2" type="ORF">DAKH74_020770</name>
</gene>
<feature type="compositionally biased region" description="Polar residues" evidence="1">
    <location>
        <begin position="167"/>
        <end position="185"/>
    </location>
</feature>